<feature type="non-terminal residue" evidence="1">
    <location>
        <position position="80"/>
    </location>
</feature>
<dbReference type="AlphaFoldDB" id="A0A0C3D1F4"/>
<keyword evidence="2" id="KW-1185">Reference proteome</keyword>
<dbReference type="OrthoDB" id="1681765at2759"/>
<name>A0A0C3D1F4_9AGAM</name>
<dbReference type="InParanoid" id="A0A0C3D1F4"/>
<reference evidence="2" key="2">
    <citation type="submission" date="2015-01" db="EMBL/GenBank/DDBJ databases">
        <title>Evolutionary Origins and Diversification of the Mycorrhizal Mutualists.</title>
        <authorList>
            <consortium name="DOE Joint Genome Institute"/>
            <consortium name="Mycorrhizal Genomics Consortium"/>
            <person name="Kohler A."/>
            <person name="Kuo A."/>
            <person name="Nagy L.G."/>
            <person name="Floudas D."/>
            <person name="Copeland A."/>
            <person name="Barry K.W."/>
            <person name="Cichocki N."/>
            <person name="Veneault-Fourrey C."/>
            <person name="LaButti K."/>
            <person name="Lindquist E.A."/>
            <person name="Lipzen A."/>
            <person name="Lundell T."/>
            <person name="Morin E."/>
            <person name="Murat C."/>
            <person name="Riley R."/>
            <person name="Ohm R."/>
            <person name="Sun H."/>
            <person name="Tunlid A."/>
            <person name="Henrissat B."/>
            <person name="Grigoriev I.V."/>
            <person name="Hibbett D.S."/>
            <person name="Martin F."/>
        </authorList>
    </citation>
    <scope>NUCLEOTIDE SEQUENCE [LARGE SCALE GENOMIC DNA]</scope>
    <source>
        <strain evidence="2">Foug A</strain>
    </source>
</reference>
<dbReference type="HOGENOM" id="CLU_040082_6_1_1"/>
<dbReference type="Proteomes" id="UP000053989">
    <property type="component" value="Unassembled WGS sequence"/>
</dbReference>
<feature type="non-terminal residue" evidence="1">
    <location>
        <position position="1"/>
    </location>
</feature>
<evidence type="ECO:0000313" key="2">
    <source>
        <dbReference type="Proteomes" id="UP000053989"/>
    </source>
</evidence>
<evidence type="ECO:0000313" key="1">
    <source>
        <dbReference type="EMBL" id="KIM50244.1"/>
    </source>
</evidence>
<organism evidence="1 2">
    <name type="scientific">Scleroderma citrinum Foug A</name>
    <dbReference type="NCBI Taxonomy" id="1036808"/>
    <lineage>
        <taxon>Eukaryota</taxon>
        <taxon>Fungi</taxon>
        <taxon>Dikarya</taxon>
        <taxon>Basidiomycota</taxon>
        <taxon>Agaricomycotina</taxon>
        <taxon>Agaricomycetes</taxon>
        <taxon>Agaricomycetidae</taxon>
        <taxon>Boletales</taxon>
        <taxon>Sclerodermatineae</taxon>
        <taxon>Sclerodermataceae</taxon>
        <taxon>Scleroderma</taxon>
    </lineage>
</organism>
<accession>A0A0C3D1F4</accession>
<sequence length="80" mass="8901">VTGLSSQQASEHFQHSNEAIVKYFTSPPFYTLQVQFPMASTPIAAAIEDSPHFQFFCDCIGAVDSTHIHPFVCQEDHPSM</sequence>
<dbReference type="EMBL" id="KN822564">
    <property type="protein sequence ID" value="KIM50244.1"/>
    <property type="molecule type" value="Genomic_DNA"/>
</dbReference>
<evidence type="ECO:0008006" key="3">
    <source>
        <dbReference type="Google" id="ProtNLM"/>
    </source>
</evidence>
<protein>
    <recommendedName>
        <fullName evidence="3">DDE Tnp4 domain-containing protein</fullName>
    </recommendedName>
</protein>
<gene>
    <name evidence="1" type="ORF">SCLCIDRAFT_97091</name>
</gene>
<proteinExistence type="predicted"/>
<reference evidence="1 2" key="1">
    <citation type="submission" date="2014-04" db="EMBL/GenBank/DDBJ databases">
        <authorList>
            <consortium name="DOE Joint Genome Institute"/>
            <person name="Kuo A."/>
            <person name="Kohler A."/>
            <person name="Nagy L.G."/>
            <person name="Floudas D."/>
            <person name="Copeland A."/>
            <person name="Barry K.W."/>
            <person name="Cichocki N."/>
            <person name="Veneault-Fourrey C."/>
            <person name="LaButti K."/>
            <person name="Lindquist E.A."/>
            <person name="Lipzen A."/>
            <person name="Lundell T."/>
            <person name="Morin E."/>
            <person name="Murat C."/>
            <person name="Sun H."/>
            <person name="Tunlid A."/>
            <person name="Henrissat B."/>
            <person name="Grigoriev I.V."/>
            <person name="Hibbett D.S."/>
            <person name="Martin F."/>
            <person name="Nordberg H.P."/>
            <person name="Cantor M.N."/>
            <person name="Hua S.X."/>
        </authorList>
    </citation>
    <scope>NUCLEOTIDE SEQUENCE [LARGE SCALE GENOMIC DNA]</scope>
    <source>
        <strain evidence="1 2">Foug A</strain>
    </source>
</reference>